<sequence length="301" mass="33806">MYAVRRPSRSHFVPVRGLPYHVREWGEPQAGQPPLVLVHGWMDVSASWQFVVDALPDDRWIVAPDWRGFGLTRAEPAPDAYWFPDYLGDLDGLLDHFSPDVPVDLVGHSMGGNVAMMFGGVRPQRLRRLVNLEGFGMPETRPAQAPERYAQWLDGLKALRQGDMALKDYDSAEGVASRLMKTNPRLPRDKADWLARHWAEPGPDGRWRILGDPAHKVTSAHLYQTPEALAVYARITAPTLSIVASDDSLGQWWKGRYTLDQYQQRLTHVPDVHHARVSDAGHMLHHDQPAAVAALIADFLA</sequence>
<name>A0ABQ6C085_9BURK</name>
<feature type="domain" description="AB hydrolase-1" evidence="1">
    <location>
        <begin position="33"/>
        <end position="288"/>
    </location>
</feature>
<dbReference type="Pfam" id="PF00561">
    <property type="entry name" value="Abhydrolase_1"/>
    <property type="match status" value="1"/>
</dbReference>
<gene>
    <name evidence="2" type="ORF">GCM10007935_09990</name>
</gene>
<comment type="caution">
    <text evidence="2">The sequence shown here is derived from an EMBL/GenBank/DDBJ whole genome shotgun (WGS) entry which is preliminary data.</text>
</comment>
<evidence type="ECO:0000313" key="2">
    <source>
        <dbReference type="EMBL" id="GLS13569.1"/>
    </source>
</evidence>
<dbReference type="EMBL" id="BSPB01000005">
    <property type="protein sequence ID" value="GLS13569.1"/>
    <property type="molecule type" value="Genomic_DNA"/>
</dbReference>
<dbReference type="Gene3D" id="3.40.50.1820">
    <property type="entry name" value="alpha/beta hydrolase"/>
    <property type="match status" value="1"/>
</dbReference>
<dbReference type="SUPFAM" id="SSF53474">
    <property type="entry name" value="alpha/beta-Hydrolases"/>
    <property type="match status" value="1"/>
</dbReference>
<organism evidence="2 3">
    <name type="scientific">Hydrogenophaga electricum</name>
    <dbReference type="NCBI Taxonomy" id="1230953"/>
    <lineage>
        <taxon>Bacteria</taxon>
        <taxon>Pseudomonadati</taxon>
        <taxon>Pseudomonadota</taxon>
        <taxon>Betaproteobacteria</taxon>
        <taxon>Burkholderiales</taxon>
        <taxon>Comamonadaceae</taxon>
        <taxon>Hydrogenophaga</taxon>
    </lineage>
</organism>
<keyword evidence="2" id="KW-0378">Hydrolase</keyword>
<dbReference type="InterPro" id="IPR000073">
    <property type="entry name" value="AB_hydrolase_1"/>
</dbReference>
<dbReference type="RefSeq" id="WP_284306918.1">
    <property type="nucleotide sequence ID" value="NZ_BSPB01000005.1"/>
</dbReference>
<protein>
    <submittedName>
        <fullName evidence="2">Alpha/beta hydrolase</fullName>
    </submittedName>
</protein>
<reference evidence="3" key="1">
    <citation type="journal article" date="2019" name="Int. J. Syst. Evol. Microbiol.">
        <title>The Global Catalogue of Microorganisms (GCM) 10K type strain sequencing project: providing services to taxonomists for standard genome sequencing and annotation.</title>
        <authorList>
            <consortium name="The Broad Institute Genomics Platform"/>
            <consortium name="The Broad Institute Genome Sequencing Center for Infectious Disease"/>
            <person name="Wu L."/>
            <person name="Ma J."/>
        </authorList>
    </citation>
    <scope>NUCLEOTIDE SEQUENCE [LARGE SCALE GENOMIC DNA]</scope>
    <source>
        <strain evidence="3">NBRC 109341</strain>
    </source>
</reference>
<dbReference type="InterPro" id="IPR029058">
    <property type="entry name" value="AB_hydrolase_fold"/>
</dbReference>
<dbReference type="GO" id="GO:0016787">
    <property type="term" value="F:hydrolase activity"/>
    <property type="evidence" value="ECO:0007669"/>
    <property type="project" value="UniProtKB-KW"/>
</dbReference>
<dbReference type="PRINTS" id="PR00111">
    <property type="entry name" value="ABHYDROLASE"/>
</dbReference>
<accession>A0ABQ6C085</accession>
<dbReference type="PANTHER" id="PTHR43798:SF33">
    <property type="entry name" value="HYDROLASE, PUTATIVE (AFU_ORTHOLOGUE AFUA_2G14860)-RELATED"/>
    <property type="match status" value="1"/>
</dbReference>
<evidence type="ECO:0000259" key="1">
    <source>
        <dbReference type="Pfam" id="PF00561"/>
    </source>
</evidence>
<proteinExistence type="predicted"/>
<dbReference type="InterPro" id="IPR050266">
    <property type="entry name" value="AB_hydrolase_sf"/>
</dbReference>
<evidence type="ECO:0000313" key="3">
    <source>
        <dbReference type="Proteomes" id="UP001156903"/>
    </source>
</evidence>
<keyword evidence="3" id="KW-1185">Reference proteome</keyword>
<dbReference type="Proteomes" id="UP001156903">
    <property type="component" value="Unassembled WGS sequence"/>
</dbReference>
<dbReference type="PANTHER" id="PTHR43798">
    <property type="entry name" value="MONOACYLGLYCEROL LIPASE"/>
    <property type="match status" value="1"/>
</dbReference>